<comment type="caution">
    <text evidence="4">The sequence shown here is derived from an EMBL/GenBank/DDBJ whole genome shotgun (WGS) entry which is preliminary data.</text>
</comment>
<evidence type="ECO:0000313" key="4">
    <source>
        <dbReference type="EMBL" id="KAG7159942.1"/>
    </source>
</evidence>
<proteinExistence type="inferred from homology"/>
<dbReference type="Proteomes" id="UP000747542">
    <property type="component" value="Unassembled WGS sequence"/>
</dbReference>
<comment type="similarity">
    <text evidence="1">Belongs to the short-chain dehydrogenases/reductases (SDR) family.</text>
</comment>
<sequence>MFLDFDKMIGIIMIVYQYVLLMCDFVHLVVIAAFLTAKSMWYLLFPPPMKSVTGEIILVTGAGHGIGRELGLQFARMGAKVVCLDINEANNTKTVTDIKREGGNAWGYKCDVSSQEEVQEVSRKTLQEWLPSFLAAGRGHVVAVSSIAGLMATSNIVPYCSSKFPSFNPITTPETCAAKIIEGVCREEEVVCIPSRDYYGHIIMGLLPREVRKAFLDFMDTGVDEDC</sequence>
<reference evidence="4" key="1">
    <citation type="journal article" date="2021" name="Sci. Adv.">
        <title>The American lobster genome reveals insights on longevity, neural, and immune adaptations.</title>
        <authorList>
            <person name="Polinski J.M."/>
            <person name="Zimin A.V."/>
            <person name="Clark K.F."/>
            <person name="Kohn A.B."/>
            <person name="Sadowski N."/>
            <person name="Timp W."/>
            <person name="Ptitsyn A."/>
            <person name="Khanna P."/>
            <person name="Romanova D.Y."/>
            <person name="Williams P."/>
            <person name="Greenwood S.J."/>
            <person name="Moroz L.L."/>
            <person name="Walt D.R."/>
            <person name="Bodnar A.G."/>
        </authorList>
    </citation>
    <scope>NUCLEOTIDE SEQUENCE</scope>
    <source>
        <strain evidence="4">GMGI-L3</strain>
    </source>
</reference>
<keyword evidence="5" id="KW-1185">Reference proteome</keyword>
<keyword evidence="3" id="KW-1133">Transmembrane helix</keyword>
<dbReference type="EMBL" id="JAHLQT010031743">
    <property type="protein sequence ID" value="KAG7159942.1"/>
    <property type="molecule type" value="Genomic_DNA"/>
</dbReference>
<evidence type="ECO:0000256" key="1">
    <source>
        <dbReference type="ARBA" id="ARBA00006484"/>
    </source>
</evidence>
<keyword evidence="3" id="KW-0472">Membrane</keyword>
<dbReference type="GO" id="GO:0016616">
    <property type="term" value="F:oxidoreductase activity, acting on the CH-OH group of donors, NAD or NADP as acceptor"/>
    <property type="evidence" value="ECO:0007669"/>
    <property type="project" value="TreeGrafter"/>
</dbReference>
<dbReference type="PANTHER" id="PTHR24322">
    <property type="entry name" value="PKSB"/>
    <property type="match status" value="1"/>
</dbReference>
<dbReference type="Pfam" id="PF00106">
    <property type="entry name" value="adh_short"/>
    <property type="match status" value="1"/>
</dbReference>
<keyword evidence="3" id="KW-0812">Transmembrane</keyword>
<dbReference type="PRINTS" id="PR00081">
    <property type="entry name" value="GDHRDH"/>
</dbReference>
<organism evidence="4 5">
    <name type="scientific">Homarus americanus</name>
    <name type="common">American lobster</name>
    <dbReference type="NCBI Taxonomy" id="6706"/>
    <lineage>
        <taxon>Eukaryota</taxon>
        <taxon>Metazoa</taxon>
        <taxon>Ecdysozoa</taxon>
        <taxon>Arthropoda</taxon>
        <taxon>Crustacea</taxon>
        <taxon>Multicrustacea</taxon>
        <taxon>Malacostraca</taxon>
        <taxon>Eumalacostraca</taxon>
        <taxon>Eucarida</taxon>
        <taxon>Decapoda</taxon>
        <taxon>Pleocyemata</taxon>
        <taxon>Astacidea</taxon>
        <taxon>Nephropoidea</taxon>
        <taxon>Nephropidae</taxon>
        <taxon>Homarus</taxon>
    </lineage>
</organism>
<dbReference type="GO" id="GO:0005811">
    <property type="term" value="C:lipid droplet"/>
    <property type="evidence" value="ECO:0007669"/>
    <property type="project" value="TreeGrafter"/>
</dbReference>
<dbReference type="PANTHER" id="PTHR24322:SF736">
    <property type="entry name" value="RETINOL DEHYDROGENASE 10"/>
    <property type="match status" value="1"/>
</dbReference>
<accession>A0A8J5JKI8</accession>
<dbReference type="SUPFAM" id="SSF51735">
    <property type="entry name" value="NAD(P)-binding Rossmann-fold domains"/>
    <property type="match status" value="1"/>
</dbReference>
<evidence type="ECO:0000313" key="5">
    <source>
        <dbReference type="Proteomes" id="UP000747542"/>
    </source>
</evidence>
<feature type="transmembrane region" description="Helical" evidence="3">
    <location>
        <begin position="12"/>
        <end position="35"/>
    </location>
</feature>
<dbReference type="InterPro" id="IPR036291">
    <property type="entry name" value="NAD(P)-bd_dom_sf"/>
</dbReference>
<dbReference type="InterPro" id="IPR002347">
    <property type="entry name" value="SDR_fam"/>
</dbReference>
<gene>
    <name evidence="4" type="primary">Sdr16c5-L4</name>
    <name evidence="4" type="ORF">Hamer_G017380</name>
</gene>
<protein>
    <submittedName>
        <fullName evidence="4">Epidermal retinol dehydrogenase 2-like 4</fullName>
    </submittedName>
</protein>
<keyword evidence="2" id="KW-0560">Oxidoreductase</keyword>
<dbReference type="Gene3D" id="3.40.50.720">
    <property type="entry name" value="NAD(P)-binding Rossmann-like Domain"/>
    <property type="match status" value="2"/>
</dbReference>
<name>A0A8J5JKI8_HOMAM</name>
<evidence type="ECO:0000256" key="3">
    <source>
        <dbReference type="SAM" id="Phobius"/>
    </source>
</evidence>
<evidence type="ECO:0000256" key="2">
    <source>
        <dbReference type="ARBA" id="ARBA00023002"/>
    </source>
</evidence>
<dbReference type="AlphaFoldDB" id="A0A8J5JKI8"/>